<organism evidence="1 2">
    <name type="scientific">Dreissena polymorpha</name>
    <name type="common">Zebra mussel</name>
    <name type="synonym">Mytilus polymorpha</name>
    <dbReference type="NCBI Taxonomy" id="45954"/>
    <lineage>
        <taxon>Eukaryota</taxon>
        <taxon>Metazoa</taxon>
        <taxon>Spiralia</taxon>
        <taxon>Lophotrochozoa</taxon>
        <taxon>Mollusca</taxon>
        <taxon>Bivalvia</taxon>
        <taxon>Autobranchia</taxon>
        <taxon>Heteroconchia</taxon>
        <taxon>Euheterodonta</taxon>
        <taxon>Imparidentia</taxon>
        <taxon>Neoheterodontei</taxon>
        <taxon>Myida</taxon>
        <taxon>Dreissenoidea</taxon>
        <taxon>Dreissenidae</taxon>
        <taxon>Dreissena</taxon>
    </lineage>
</organism>
<keyword evidence="2" id="KW-1185">Reference proteome</keyword>
<reference evidence="1" key="2">
    <citation type="submission" date="2020-11" db="EMBL/GenBank/DDBJ databases">
        <authorList>
            <person name="McCartney M.A."/>
            <person name="Auch B."/>
            <person name="Kono T."/>
            <person name="Mallez S."/>
            <person name="Becker A."/>
            <person name="Gohl D.M."/>
            <person name="Silverstein K.A.T."/>
            <person name="Koren S."/>
            <person name="Bechman K.B."/>
            <person name="Herman A."/>
            <person name="Abrahante J.E."/>
            <person name="Garbe J."/>
        </authorList>
    </citation>
    <scope>NUCLEOTIDE SEQUENCE</scope>
    <source>
        <strain evidence="1">Duluth1</strain>
        <tissue evidence="1">Whole animal</tissue>
    </source>
</reference>
<name>A0A9D4I026_DREPO</name>
<evidence type="ECO:0000313" key="1">
    <source>
        <dbReference type="EMBL" id="KAH3738952.1"/>
    </source>
</evidence>
<gene>
    <name evidence="1" type="ORF">DPMN_045596</name>
</gene>
<dbReference type="Proteomes" id="UP000828390">
    <property type="component" value="Unassembled WGS sequence"/>
</dbReference>
<sequence length="58" mass="6315">MDEIGTTQSEGLFTTTIPATTQVVIQAEYIAAVKVIYLPVTYRGTLNVEIRMIKAAPS</sequence>
<dbReference type="AlphaFoldDB" id="A0A9D4I026"/>
<protein>
    <submittedName>
        <fullName evidence="1">Uncharacterized protein</fullName>
    </submittedName>
</protein>
<comment type="caution">
    <text evidence="1">The sequence shown here is derived from an EMBL/GenBank/DDBJ whole genome shotgun (WGS) entry which is preliminary data.</text>
</comment>
<evidence type="ECO:0000313" key="2">
    <source>
        <dbReference type="Proteomes" id="UP000828390"/>
    </source>
</evidence>
<reference evidence="1" key="1">
    <citation type="journal article" date="2019" name="bioRxiv">
        <title>The Genome of the Zebra Mussel, Dreissena polymorpha: A Resource for Invasive Species Research.</title>
        <authorList>
            <person name="McCartney M.A."/>
            <person name="Auch B."/>
            <person name="Kono T."/>
            <person name="Mallez S."/>
            <person name="Zhang Y."/>
            <person name="Obille A."/>
            <person name="Becker A."/>
            <person name="Abrahante J.E."/>
            <person name="Garbe J."/>
            <person name="Badalamenti J.P."/>
            <person name="Herman A."/>
            <person name="Mangelson H."/>
            <person name="Liachko I."/>
            <person name="Sullivan S."/>
            <person name="Sone E.D."/>
            <person name="Koren S."/>
            <person name="Silverstein K.A.T."/>
            <person name="Beckman K.B."/>
            <person name="Gohl D.M."/>
        </authorList>
    </citation>
    <scope>NUCLEOTIDE SEQUENCE</scope>
    <source>
        <strain evidence="1">Duluth1</strain>
        <tissue evidence="1">Whole animal</tissue>
    </source>
</reference>
<accession>A0A9D4I026</accession>
<dbReference type="EMBL" id="JAIWYP010000011">
    <property type="protein sequence ID" value="KAH3738952.1"/>
    <property type="molecule type" value="Genomic_DNA"/>
</dbReference>
<proteinExistence type="predicted"/>